<evidence type="ECO:0000313" key="8">
    <source>
        <dbReference type="Proteomes" id="UP001596406"/>
    </source>
</evidence>
<dbReference type="PANTHER" id="PTHR43826">
    <property type="entry name" value="GLUCOSE-6-PHOSPHATE EXCHANGER SLC37A4"/>
    <property type="match status" value="1"/>
</dbReference>
<dbReference type="InterPro" id="IPR036259">
    <property type="entry name" value="MFS_trans_sf"/>
</dbReference>
<feature type="transmembrane region" description="Helical" evidence="5">
    <location>
        <begin position="139"/>
        <end position="164"/>
    </location>
</feature>
<dbReference type="GO" id="GO:0012505">
    <property type="term" value="C:endomembrane system"/>
    <property type="evidence" value="ECO:0007669"/>
    <property type="project" value="UniProtKB-SubCell"/>
</dbReference>
<dbReference type="InterPro" id="IPR051337">
    <property type="entry name" value="OPA_Antiporter"/>
</dbReference>
<dbReference type="AlphaFoldDB" id="A0ABD5UGE2"/>
<feature type="transmembrane region" description="Helical" evidence="5">
    <location>
        <begin position="396"/>
        <end position="419"/>
    </location>
</feature>
<dbReference type="InterPro" id="IPR020846">
    <property type="entry name" value="MFS_dom"/>
</dbReference>
<evidence type="ECO:0000259" key="6">
    <source>
        <dbReference type="PROSITE" id="PS50850"/>
    </source>
</evidence>
<dbReference type="PROSITE" id="PS50850">
    <property type="entry name" value="MFS"/>
    <property type="match status" value="1"/>
</dbReference>
<dbReference type="Proteomes" id="UP001596406">
    <property type="component" value="Unassembled WGS sequence"/>
</dbReference>
<feature type="transmembrane region" description="Helical" evidence="5">
    <location>
        <begin position="170"/>
        <end position="188"/>
    </location>
</feature>
<feature type="transmembrane region" description="Helical" evidence="5">
    <location>
        <begin position="265"/>
        <end position="283"/>
    </location>
</feature>
<feature type="transmembrane region" description="Helical" evidence="5">
    <location>
        <begin position="105"/>
        <end position="127"/>
    </location>
</feature>
<proteinExistence type="predicted"/>
<keyword evidence="8" id="KW-1185">Reference proteome</keyword>
<evidence type="ECO:0000256" key="4">
    <source>
        <dbReference type="ARBA" id="ARBA00023136"/>
    </source>
</evidence>
<protein>
    <submittedName>
        <fullName evidence="7">MFS transporter</fullName>
    </submittedName>
</protein>
<name>A0ABD5UGE2_9EURY</name>
<dbReference type="RefSeq" id="WP_304448878.1">
    <property type="nucleotide sequence ID" value="NZ_JARRAH010000001.1"/>
</dbReference>
<evidence type="ECO:0000256" key="2">
    <source>
        <dbReference type="ARBA" id="ARBA00022692"/>
    </source>
</evidence>
<evidence type="ECO:0000313" key="7">
    <source>
        <dbReference type="EMBL" id="MFC6837211.1"/>
    </source>
</evidence>
<keyword evidence="2 5" id="KW-0812">Transmembrane</keyword>
<keyword evidence="4 5" id="KW-0472">Membrane</keyword>
<dbReference type="GO" id="GO:0016020">
    <property type="term" value="C:membrane"/>
    <property type="evidence" value="ECO:0007669"/>
    <property type="project" value="UniProtKB-ARBA"/>
</dbReference>
<sequence>MTLRSDPRRWRWVLWTVLAGGFLLVNFHRVSSSVLADQLARAFDASAAELGLLHSSFFYVYAALQLPAGVLADRAGSRRVAAAGLVVMSAGVFAFATSGSFAVGFLARAAIGLGGSVVYVATLRFCANWFRPTEFATMTGLTIAATGIGGVLATTPLALAVGAFGWRETLAGAGCASLVAAVAVLALVRDRPERAGFDPIEGVTPPEGRTDTREVLSNTRTVLGERETWLLGGMLFFLIGVNFTVLGLWGVPYIVHVYDVSVARASAYVLLGNVGLVVGPPVFGSLSDRLGRRTVVVLASTVGFTAAYGVVFLTVTPPLPVLGLLFFLATFVNGGAALAYTVAKERHGATASGTVTGTVNSIGYFGAAVFPALMGVVLDAYWTGGTVDGARVYTTAGYRVAFGIAALSGVLAVCCAALVHRRADRTVDDRATPATD</sequence>
<feature type="transmembrane region" description="Helical" evidence="5">
    <location>
        <begin position="229"/>
        <end position="253"/>
    </location>
</feature>
<dbReference type="SUPFAM" id="SSF103473">
    <property type="entry name" value="MFS general substrate transporter"/>
    <property type="match status" value="1"/>
</dbReference>
<feature type="transmembrane region" description="Helical" evidence="5">
    <location>
        <begin position="364"/>
        <end position="384"/>
    </location>
</feature>
<dbReference type="Pfam" id="PF07690">
    <property type="entry name" value="MFS_1"/>
    <property type="match status" value="1"/>
</dbReference>
<dbReference type="PIRSF" id="PIRSF002808">
    <property type="entry name" value="Hexose_phosphate_transp"/>
    <property type="match status" value="1"/>
</dbReference>
<dbReference type="PANTHER" id="PTHR43826:SF3">
    <property type="entry name" value="GLUCOSE-6-PHOSPHATE EXCHANGER SLC37A4"/>
    <property type="match status" value="1"/>
</dbReference>
<evidence type="ECO:0000256" key="3">
    <source>
        <dbReference type="ARBA" id="ARBA00022989"/>
    </source>
</evidence>
<reference evidence="7 8" key="1">
    <citation type="journal article" date="2019" name="Int. J. Syst. Evol. Microbiol.">
        <title>The Global Catalogue of Microorganisms (GCM) 10K type strain sequencing project: providing services to taxonomists for standard genome sequencing and annotation.</title>
        <authorList>
            <consortium name="The Broad Institute Genomics Platform"/>
            <consortium name="The Broad Institute Genome Sequencing Center for Infectious Disease"/>
            <person name="Wu L."/>
            <person name="Ma J."/>
        </authorList>
    </citation>
    <scope>NUCLEOTIDE SEQUENCE [LARGE SCALE GENOMIC DNA]</scope>
    <source>
        <strain evidence="7 8">PSRA2</strain>
    </source>
</reference>
<evidence type="ECO:0000256" key="5">
    <source>
        <dbReference type="SAM" id="Phobius"/>
    </source>
</evidence>
<feature type="domain" description="Major facilitator superfamily (MFS) profile" evidence="6">
    <location>
        <begin position="14"/>
        <end position="424"/>
    </location>
</feature>
<dbReference type="InterPro" id="IPR011701">
    <property type="entry name" value="MFS"/>
</dbReference>
<dbReference type="InterPro" id="IPR000849">
    <property type="entry name" value="Sugar_P_transporter"/>
</dbReference>
<dbReference type="EMBL" id="JBHSXM010000001">
    <property type="protein sequence ID" value="MFC6837211.1"/>
    <property type="molecule type" value="Genomic_DNA"/>
</dbReference>
<feature type="transmembrane region" description="Helical" evidence="5">
    <location>
        <begin position="295"/>
        <end position="315"/>
    </location>
</feature>
<feature type="transmembrane region" description="Helical" evidence="5">
    <location>
        <begin position="52"/>
        <end position="72"/>
    </location>
</feature>
<keyword evidence="3 5" id="KW-1133">Transmembrane helix</keyword>
<feature type="transmembrane region" description="Helical" evidence="5">
    <location>
        <begin position="321"/>
        <end position="343"/>
    </location>
</feature>
<dbReference type="Gene3D" id="1.20.1250.20">
    <property type="entry name" value="MFS general substrate transporter like domains"/>
    <property type="match status" value="2"/>
</dbReference>
<evidence type="ECO:0000256" key="1">
    <source>
        <dbReference type="ARBA" id="ARBA00004127"/>
    </source>
</evidence>
<comment type="caution">
    <text evidence="7">The sequence shown here is derived from an EMBL/GenBank/DDBJ whole genome shotgun (WGS) entry which is preliminary data.</text>
</comment>
<gene>
    <name evidence="7" type="ORF">ACFQHK_11905</name>
</gene>
<organism evidence="7 8">
    <name type="scientific">Halomarina ordinaria</name>
    <dbReference type="NCBI Taxonomy" id="3033939"/>
    <lineage>
        <taxon>Archaea</taxon>
        <taxon>Methanobacteriati</taxon>
        <taxon>Methanobacteriota</taxon>
        <taxon>Stenosarchaea group</taxon>
        <taxon>Halobacteria</taxon>
        <taxon>Halobacteriales</taxon>
        <taxon>Natronomonadaceae</taxon>
        <taxon>Halomarina</taxon>
    </lineage>
</organism>
<comment type="subcellular location">
    <subcellularLocation>
        <location evidence="1">Endomembrane system</location>
        <topology evidence="1">Multi-pass membrane protein</topology>
    </subcellularLocation>
</comment>
<accession>A0ABD5UGE2</accession>
<feature type="transmembrane region" description="Helical" evidence="5">
    <location>
        <begin position="79"/>
        <end position="99"/>
    </location>
</feature>